<dbReference type="InterPro" id="IPR050189">
    <property type="entry name" value="MFS_Efflux_Transporters"/>
</dbReference>
<dbReference type="GO" id="GO:0022857">
    <property type="term" value="F:transmembrane transporter activity"/>
    <property type="evidence" value="ECO:0007669"/>
    <property type="project" value="InterPro"/>
</dbReference>
<dbReference type="PROSITE" id="PS50850">
    <property type="entry name" value="MFS"/>
    <property type="match status" value="1"/>
</dbReference>
<keyword evidence="3 6" id="KW-0812">Transmembrane</keyword>
<sequence>MRHGARMQTPTLPAESKNNAPLGFGEFVSLIAAMMALTALGIDSMLPALPAIGDSLGVTEANHRQFVITAYLIGFAFAQLAYGPLSDRYGRRPVLGIALVSYVVTSGIAAVSGSFVLLLIARAAMGSAAAGARVITIALVRDCYAGRAMARVMSLAFMVFMAAPVLAPAFGQGVIWAGGSWRMIFWGVSAVSAVVALWFWLRMPETLDPAARQSLRPARILGDYLMVVRDRAAVGYTLAIALLSGGLFGFIGSIQQIMAQVFGRPDLLVFVFAGVAGTMALGSFLNSRLVMQLGTRRISHSALAMVVLTAAVHLGVTLAGLENLWTFAVLQSLMMGCFGLATSNFSAMAMERMGAIAGTASSIQGFVTTFGGALIGAYIGQLFDGTTIPLYSGFLLMGVAAFVVVAVTERGRMFRPT</sequence>
<dbReference type="Pfam" id="PF07690">
    <property type="entry name" value="MFS_1"/>
    <property type="match status" value="1"/>
</dbReference>
<gene>
    <name evidence="8" type="ORF">TS85_17775</name>
</gene>
<dbReference type="SUPFAM" id="SSF103473">
    <property type="entry name" value="MFS general substrate transporter"/>
    <property type="match status" value="1"/>
</dbReference>
<dbReference type="AlphaFoldDB" id="A0A7U4LGJ6"/>
<dbReference type="EMBL" id="CP010836">
    <property type="protein sequence ID" value="AJP73244.1"/>
    <property type="molecule type" value="Genomic_DNA"/>
</dbReference>
<reference evidence="8 9" key="1">
    <citation type="journal article" date="2015" name="Int. J. Syst. Evol. Microbiol.">
        <title>Sphingomonas hengshuiensis sp. nov., isolated from lake wetland.</title>
        <authorList>
            <person name="Wei S."/>
            <person name="Wang T."/>
            <person name="Liu H."/>
            <person name="Zhang C."/>
            <person name="Guo J."/>
            <person name="Wang Q."/>
            <person name="Liang K."/>
            <person name="Zhang Z."/>
        </authorList>
    </citation>
    <scope>NUCLEOTIDE SEQUENCE [LARGE SCALE GENOMIC DNA]</scope>
    <source>
        <strain evidence="8 9">WHSC-8</strain>
    </source>
</reference>
<dbReference type="KEGG" id="sphi:TS85_17775"/>
<protein>
    <submittedName>
        <fullName evidence="8">Major facilitator transporter</fullName>
    </submittedName>
</protein>
<dbReference type="Gene3D" id="1.20.1720.10">
    <property type="entry name" value="Multidrug resistance protein D"/>
    <property type="match status" value="1"/>
</dbReference>
<evidence type="ECO:0000256" key="6">
    <source>
        <dbReference type="SAM" id="Phobius"/>
    </source>
</evidence>
<feature type="transmembrane region" description="Helical" evidence="6">
    <location>
        <begin position="21"/>
        <end position="42"/>
    </location>
</feature>
<proteinExistence type="predicted"/>
<evidence type="ECO:0000256" key="3">
    <source>
        <dbReference type="ARBA" id="ARBA00022692"/>
    </source>
</evidence>
<evidence type="ECO:0000256" key="1">
    <source>
        <dbReference type="ARBA" id="ARBA00004651"/>
    </source>
</evidence>
<comment type="subcellular location">
    <subcellularLocation>
        <location evidence="1">Cell membrane</location>
        <topology evidence="1">Multi-pass membrane protein</topology>
    </subcellularLocation>
</comment>
<keyword evidence="2" id="KW-1003">Cell membrane</keyword>
<feature type="transmembrane region" description="Helical" evidence="6">
    <location>
        <begin position="119"/>
        <end position="140"/>
    </location>
</feature>
<feature type="transmembrane region" description="Helical" evidence="6">
    <location>
        <begin position="267"/>
        <end position="286"/>
    </location>
</feature>
<keyword evidence="9" id="KW-1185">Reference proteome</keyword>
<evidence type="ECO:0000259" key="7">
    <source>
        <dbReference type="PROSITE" id="PS50850"/>
    </source>
</evidence>
<organism evidence="8 9">
    <name type="scientific">Sphingomonas hengshuiensis</name>
    <dbReference type="NCBI Taxonomy" id="1609977"/>
    <lineage>
        <taxon>Bacteria</taxon>
        <taxon>Pseudomonadati</taxon>
        <taxon>Pseudomonadota</taxon>
        <taxon>Alphaproteobacteria</taxon>
        <taxon>Sphingomonadales</taxon>
        <taxon>Sphingomonadaceae</taxon>
        <taxon>Sphingomonas</taxon>
    </lineage>
</organism>
<keyword evidence="5 6" id="KW-0472">Membrane</keyword>
<feature type="transmembrane region" description="Helical" evidence="6">
    <location>
        <begin position="298"/>
        <end position="318"/>
    </location>
</feature>
<accession>A0A7U4LGJ6</accession>
<feature type="transmembrane region" description="Helical" evidence="6">
    <location>
        <begin position="62"/>
        <end position="82"/>
    </location>
</feature>
<dbReference type="GO" id="GO:0005886">
    <property type="term" value="C:plasma membrane"/>
    <property type="evidence" value="ECO:0007669"/>
    <property type="project" value="UniProtKB-SubCell"/>
</dbReference>
<feature type="domain" description="Major facilitator superfamily (MFS) profile" evidence="7">
    <location>
        <begin position="27"/>
        <end position="410"/>
    </location>
</feature>
<feature type="transmembrane region" description="Helical" evidence="6">
    <location>
        <begin position="94"/>
        <end position="113"/>
    </location>
</feature>
<dbReference type="InterPro" id="IPR036259">
    <property type="entry name" value="MFS_trans_sf"/>
</dbReference>
<evidence type="ECO:0000256" key="5">
    <source>
        <dbReference type="ARBA" id="ARBA00023136"/>
    </source>
</evidence>
<dbReference type="CDD" id="cd17320">
    <property type="entry name" value="MFS_MdfA_MDR_like"/>
    <property type="match status" value="1"/>
</dbReference>
<dbReference type="InterPro" id="IPR011701">
    <property type="entry name" value="MFS"/>
</dbReference>
<feature type="transmembrane region" description="Helical" evidence="6">
    <location>
        <begin position="152"/>
        <end position="177"/>
    </location>
</feature>
<reference evidence="8 9" key="2">
    <citation type="submission" date="2015-02" db="EMBL/GenBank/DDBJ databases">
        <title>The complete genome of Sphingomonas hengshuiensis sp. WHSC-8 isolated from soil of Hengshui Lake.</title>
        <authorList>
            <person name="Wei S."/>
            <person name="Guo J."/>
            <person name="Su C."/>
            <person name="Wu R."/>
            <person name="Zhang Z."/>
            <person name="Liang K."/>
            <person name="Li H."/>
            <person name="Wang T."/>
            <person name="Liu H."/>
            <person name="Zhang C."/>
            <person name="Li Z."/>
            <person name="Wang Q."/>
            <person name="Meng J."/>
        </authorList>
    </citation>
    <scope>NUCLEOTIDE SEQUENCE [LARGE SCALE GENOMIC DNA]</scope>
    <source>
        <strain evidence="8 9">WHSC-8</strain>
    </source>
</reference>
<feature type="transmembrane region" description="Helical" evidence="6">
    <location>
        <begin position="324"/>
        <end position="343"/>
    </location>
</feature>
<dbReference type="InterPro" id="IPR020846">
    <property type="entry name" value="MFS_dom"/>
</dbReference>
<feature type="transmembrane region" description="Helical" evidence="6">
    <location>
        <begin position="355"/>
        <end position="379"/>
    </location>
</feature>
<feature type="transmembrane region" description="Helical" evidence="6">
    <location>
        <begin position="183"/>
        <end position="201"/>
    </location>
</feature>
<feature type="transmembrane region" description="Helical" evidence="6">
    <location>
        <begin position="391"/>
        <end position="408"/>
    </location>
</feature>
<name>A0A7U4LGJ6_9SPHN</name>
<feature type="transmembrane region" description="Helical" evidence="6">
    <location>
        <begin position="233"/>
        <end position="255"/>
    </location>
</feature>
<dbReference type="PANTHER" id="PTHR43124">
    <property type="entry name" value="PURINE EFFLUX PUMP PBUE"/>
    <property type="match status" value="1"/>
</dbReference>
<keyword evidence="4 6" id="KW-1133">Transmembrane helix</keyword>
<evidence type="ECO:0000256" key="2">
    <source>
        <dbReference type="ARBA" id="ARBA00022475"/>
    </source>
</evidence>
<evidence type="ECO:0000313" key="9">
    <source>
        <dbReference type="Proteomes" id="UP000032300"/>
    </source>
</evidence>
<evidence type="ECO:0000313" key="8">
    <source>
        <dbReference type="EMBL" id="AJP73244.1"/>
    </source>
</evidence>
<dbReference type="PANTHER" id="PTHR43124:SF3">
    <property type="entry name" value="CHLORAMPHENICOL EFFLUX PUMP RV0191"/>
    <property type="match status" value="1"/>
</dbReference>
<dbReference type="Proteomes" id="UP000032300">
    <property type="component" value="Chromosome"/>
</dbReference>
<evidence type="ECO:0000256" key="4">
    <source>
        <dbReference type="ARBA" id="ARBA00022989"/>
    </source>
</evidence>